<proteinExistence type="predicted"/>
<reference evidence="1 2" key="1">
    <citation type="journal article" date="2018" name="PLoS Genet.">
        <title>Population sequencing reveals clonal diversity and ancestral inbreeding in the grapevine cultivar Chardonnay.</title>
        <authorList>
            <person name="Roach M.J."/>
            <person name="Johnson D.L."/>
            <person name="Bohlmann J."/>
            <person name="van Vuuren H.J."/>
            <person name="Jones S.J."/>
            <person name="Pretorius I.S."/>
            <person name="Schmidt S.A."/>
            <person name="Borneman A.R."/>
        </authorList>
    </citation>
    <scope>NUCLEOTIDE SEQUENCE [LARGE SCALE GENOMIC DNA]</scope>
    <source>
        <strain evidence="2">cv. Chardonnay</strain>
        <tissue evidence="1">Leaf</tissue>
    </source>
</reference>
<comment type="caution">
    <text evidence="1">The sequence shown here is derived from an EMBL/GenBank/DDBJ whole genome shotgun (WGS) entry which is preliminary data.</text>
</comment>
<dbReference type="EMBL" id="QGNW01000082">
    <property type="protein sequence ID" value="RVX00333.1"/>
    <property type="molecule type" value="Genomic_DNA"/>
</dbReference>
<accession>A0A438IUB4</accession>
<evidence type="ECO:0000313" key="2">
    <source>
        <dbReference type="Proteomes" id="UP000288805"/>
    </source>
</evidence>
<dbReference type="PANTHER" id="PTHR35317:SF31">
    <property type="entry name" value="DUF4219 DOMAIN-CONTAINING PROTEIN"/>
    <property type="match status" value="1"/>
</dbReference>
<evidence type="ECO:0000313" key="1">
    <source>
        <dbReference type="EMBL" id="RVX00333.1"/>
    </source>
</evidence>
<evidence type="ECO:0008006" key="3">
    <source>
        <dbReference type="Google" id="ProtNLM"/>
    </source>
</evidence>
<organism evidence="1 2">
    <name type="scientific">Vitis vinifera</name>
    <name type="common">Grape</name>
    <dbReference type="NCBI Taxonomy" id="29760"/>
    <lineage>
        <taxon>Eukaryota</taxon>
        <taxon>Viridiplantae</taxon>
        <taxon>Streptophyta</taxon>
        <taxon>Embryophyta</taxon>
        <taxon>Tracheophyta</taxon>
        <taxon>Spermatophyta</taxon>
        <taxon>Magnoliopsida</taxon>
        <taxon>eudicotyledons</taxon>
        <taxon>Gunneridae</taxon>
        <taxon>Pentapetalae</taxon>
        <taxon>rosids</taxon>
        <taxon>Vitales</taxon>
        <taxon>Vitaceae</taxon>
        <taxon>Viteae</taxon>
        <taxon>Vitis</taxon>
    </lineage>
</organism>
<dbReference type="Pfam" id="PF14223">
    <property type="entry name" value="Retrotran_gag_2"/>
    <property type="match status" value="1"/>
</dbReference>
<dbReference type="Proteomes" id="UP000288805">
    <property type="component" value="Unassembled WGS sequence"/>
</dbReference>
<gene>
    <name evidence="1" type="ORF">CK203_024594</name>
</gene>
<sequence length="196" mass="22791">MASSNTSTLSTPVFNGENYQVWVVKMKAYLRGLGLQWVEIERQIQPLGNNPILNQIMAHDEEETKAPRTLSYIHVVVSKPIFTRIMACETPKEAWDKFKEMYLGSGRTRQIQILNLKRKFEVLRMKDNESIKEYVDRLMEVVNKIWLLGEDLTYQRVVEKVLVSLLERFESKISSLEDSKDLTKISLVELVHAFQA</sequence>
<protein>
    <recommendedName>
        <fullName evidence="3">DUF4219 domain-containing protein</fullName>
    </recommendedName>
</protein>
<dbReference type="PANTHER" id="PTHR35317">
    <property type="entry name" value="OS04G0629600 PROTEIN"/>
    <property type="match status" value="1"/>
</dbReference>
<dbReference type="AlphaFoldDB" id="A0A438IUB4"/>
<name>A0A438IUB4_VITVI</name>